<protein>
    <recommendedName>
        <fullName evidence="5">Bacteriocin transport accessory protein</fullName>
    </recommendedName>
</protein>
<evidence type="ECO:0008006" key="5">
    <source>
        <dbReference type="Google" id="ProtNLM"/>
    </source>
</evidence>
<dbReference type="Proteomes" id="UP000823960">
    <property type="component" value="Unassembled WGS sequence"/>
</dbReference>
<organism evidence="3 4">
    <name type="scientific">Candidatus Faeciplasma avium</name>
    <dbReference type="NCBI Taxonomy" id="2840798"/>
    <lineage>
        <taxon>Bacteria</taxon>
        <taxon>Bacillati</taxon>
        <taxon>Bacillota</taxon>
        <taxon>Clostridia</taxon>
        <taxon>Eubacteriales</taxon>
        <taxon>Oscillospiraceae</taxon>
        <taxon>Oscillospiraceae incertae sedis</taxon>
        <taxon>Candidatus Faeciplasma</taxon>
    </lineage>
</organism>
<feature type="compositionally biased region" description="Polar residues" evidence="1">
    <location>
        <begin position="31"/>
        <end position="45"/>
    </location>
</feature>
<dbReference type="AlphaFoldDB" id="A0A9D1NPD0"/>
<dbReference type="PROSITE" id="PS51257">
    <property type="entry name" value="PROKAR_LIPOPROTEIN"/>
    <property type="match status" value="1"/>
</dbReference>
<gene>
    <name evidence="3" type="ORF">IAD28_01800</name>
</gene>
<reference evidence="3" key="1">
    <citation type="submission" date="2020-10" db="EMBL/GenBank/DDBJ databases">
        <authorList>
            <person name="Gilroy R."/>
        </authorList>
    </citation>
    <scope>NUCLEOTIDE SEQUENCE</scope>
    <source>
        <strain evidence="3">1370</strain>
    </source>
</reference>
<feature type="chain" id="PRO_5039588214" description="Bacteriocin transport accessory protein" evidence="2">
    <location>
        <begin position="23"/>
        <end position="220"/>
    </location>
</feature>
<name>A0A9D1NPD0_9FIRM</name>
<feature type="signal peptide" evidence="2">
    <location>
        <begin position="1"/>
        <end position="22"/>
    </location>
</feature>
<sequence>MRKILALILTATLILSLAGCQSGDDPAAGGSTPNEAGDSQSQGSDSPEENGDNAPEENGDNAPEETVSYSPLDILTTIWSSYPEDQKFAAAGGESMDGPGLMTGDYGTKETLDSILALPQDSYELVSETACLMHMLNANTFTCGVFKLSSSEDASVLASSLNDSIKNRQWMCGFPDKMMIATLGDCVISAFGSAEIMDTFKAELSSNYPDAVISYEENLI</sequence>
<evidence type="ECO:0000313" key="4">
    <source>
        <dbReference type="Proteomes" id="UP000823960"/>
    </source>
</evidence>
<evidence type="ECO:0000256" key="1">
    <source>
        <dbReference type="SAM" id="MobiDB-lite"/>
    </source>
</evidence>
<reference evidence="3" key="2">
    <citation type="journal article" date="2021" name="PeerJ">
        <title>Extensive microbial diversity within the chicken gut microbiome revealed by metagenomics and culture.</title>
        <authorList>
            <person name="Gilroy R."/>
            <person name="Ravi A."/>
            <person name="Getino M."/>
            <person name="Pursley I."/>
            <person name="Horton D.L."/>
            <person name="Alikhan N.F."/>
            <person name="Baker D."/>
            <person name="Gharbi K."/>
            <person name="Hall N."/>
            <person name="Watson M."/>
            <person name="Adriaenssens E.M."/>
            <person name="Foster-Nyarko E."/>
            <person name="Jarju S."/>
            <person name="Secka A."/>
            <person name="Antonio M."/>
            <person name="Oren A."/>
            <person name="Chaudhuri R.R."/>
            <person name="La Ragione R."/>
            <person name="Hildebrand F."/>
            <person name="Pallen M.J."/>
        </authorList>
    </citation>
    <scope>NUCLEOTIDE SEQUENCE</scope>
    <source>
        <strain evidence="3">1370</strain>
    </source>
</reference>
<comment type="caution">
    <text evidence="3">The sequence shown here is derived from an EMBL/GenBank/DDBJ whole genome shotgun (WGS) entry which is preliminary data.</text>
</comment>
<evidence type="ECO:0000256" key="2">
    <source>
        <dbReference type="SAM" id="SignalP"/>
    </source>
</evidence>
<feature type="region of interest" description="Disordered" evidence="1">
    <location>
        <begin position="22"/>
        <end position="67"/>
    </location>
</feature>
<evidence type="ECO:0000313" key="3">
    <source>
        <dbReference type="EMBL" id="HIV10414.1"/>
    </source>
</evidence>
<keyword evidence="2" id="KW-0732">Signal</keyword>
<proteinExistence type="predicted"/>
<dbReference type="EMBL" id="DVOL01000022">
    <property type="protein sequence ID" value="HIV10414.1"/>
    <property type="molecule type" value="Genomic_DNA"/>
</dbReference>
<feature type="compositionally biased region" description="Acidic residues" evidence="1">
    <location>
        <begin position="46"/>
        <end position="63"/>
    </location>
</feature>
<accession>A0A9D1NPD0</accession>